<evidence type="ECO:0000256" key="10">
    <source>
        <dbReference type="ARBA" id="ARBA00023108"/>
    </source>
</evidence>
<feature type="domain" description="C2H2-type" evidence="17">
    <location>
        <begin position="183"/>
        <end position="210"/>
    </location>
</feature>
<dbReference type="PROSITE" id="PS50157">
    <property type="entry name" value="ZINC_FINGER_C2H2_2"/>
    <property type="match status" value="3"/>
</dbReference>
<dbReference type="GO" id="GO:0000978">
    <property type="term" value="F:RNA polymerase II cis-regulatory region sequence-specific DNA binding"/>
    <property type="evidence" value="ECO:0007669"/>
    <property type="project" value="TreeGrafter"/>
</dbReference>
<reference evidence="18" key="2">
    <citation type="submission" date="2025-09" db="UniProtKB">
        <authorList>
            <consortium name="Ensembl"/>
        </authorList>
    </citation>
    <scope>IDENTIFICATION</scope>
</reference>
<dbReference type="Ensembl" id="ENSLLET00000008797.1">
    <property type="protein sequence ID" value="ENSLLEP00000008461.1"/>
    <property type="gene ID" value="ENSLLEG00000005376.1"/>
</dbReference>
<protein>
    <recommendedName>
        <fullName evidence="17">C2H2-type domain-containing protein</fullName>
    </recommendedName>
</protein>
<evidence type="ECO:0000256" key="7">
    <source>
        <dbReference type="ARBA" id="ARBA00022771"/>
    </source>
</evidence>
<name>A0A8C5M8U9_9ANUR</name>
<evidence type="ECO:0000256" key="4">
    <source>
        <dbReference type="ARBA" id="ARBA00022490"/>
    </source>
</evidence>
<evidence type="ECO:0000256" key="13">
    <source>
        <dbReference type="ARBA" id="ARBA00023163"/>
    </source>
</evidence>
<evidence type="ECO:0000256" key="12">
    <source>
        <dbReference type="ARBA" id="ARBA00023159"/>
    </source>
</evidence>
<feature type="compositionally biased region" description="Basic residues" evidence="16">
    <location>
        <begin position="232"/>
        <end position="244"/>
    </location>
</feature>
<comment type="subcellular location">
    <subcellularLocation>
        <location evidence="2">Cytoplasm</location>
    </subcellularLocation>
    <subcellularLocation>
        <location evidence="1">Nucleus</location>
    </subcellularLocation>
</comment>
<dbReference type="PANTHER" id="PTHR23235">
    <property type="entry name" value="KRUEPPEL-LIKE TRANSCRIPTION FACTOR"/>
    <property type="match status" value="1"/>
</dbReference>
<reference evidence="18" key="1">
    <citation type="submission" date="2025-08" db="UniProtKB">
        <authorList>
            <consortium name="Ensembl"/>
        </authorList>
    </citation>
    <scope>IDENTIFICATION</scope>
</reference>
<evidence type="ECO:0000256" key="11">
    <source>
        <dbReference type="ARBA" id="ARBA00023125"/>
    </source>
</evidence>
<dbReference type="GO" id="GO:0005634">
    <property type="term" value="C:nucleus"/>
    <property type="evidence" value="ECO:0007669"/>
    <property type="project" value="UniProtKB-SubCell"/>
</dbReference>
<dbReference type="Proteomes" id="UP000694569">
    <property type="component" value="Unplaced"/>
</dbReference>
<evidence type="ECO:0000256" key="8">
    <source>
        <dbReference type="ARBA" id="ARBA00022833"/>
    </source>
</evidence>
<dbReference type="Gene3D" id="3.30.160.60">
    <property type="entry name" value="Classic Zinc Finger"/>
    <property type="match status" value="4"/>
</dbReference>
<keyword evidence="8" id="KW-0862">Zinc</keyword>
<keyword evidence="19" id="KW-1185">Reference proteome</keyword>
<feature type="compositionally biased region" description="Acidic residues" evidence="16">
    <location>
        <begin position="249"/>
        <end position="263"/>
    </location>
</feature>
<dbReference type="InterPro" id="IPR036236">
    <property type="entry name" value="Znf_C2H2_sf"/>
</dbReference>
<keyword evidence="7 15" id="KW-0863">Zinc-finger</keyword>
<dbReference type="GO" id="GO:0000981">
    <property type="term" value="F:DNA-binding transcription factor activity, RNA polymerase II-specific"/>
    <property type="evidence" value="ECO:0007669"/>
    <property type="project" value="TreeGrafter"/>
</dbReference>
<evidence type="ECO:0000256" key="6">
    <source>
        <dbReference type="ARBA" id="ARBA00022737"/>
    </source>
</evidence>
<sequence length="291" mass="32865">MESDLLLGHELEFSDSSERHLSFSKDSEDSVVCKMEIPCYSLSEDEYSGYRPLSADSDPENVGVEGIPSPCDQCGTPLDGPSRCLDLALSQRCLPFLTSSSTAGASLPSSSPTAEPAAQGYKDRLLFPCQLCPFSTHYSSHLKRHMKTHNGEKPFRCPHCLYASAQLVNLKRHLRTHTGEKPFRCDHCSFSCSSPGNLKRHQRVHTQEKPYLCNICPYRCNQSRNLKRHLLGHRRRGQERKHHGTRLEGDEEDGVDEEDEEEVENRAKTVDGMYQFPCKTHAASCVPQHRF</sequence>
<dbReference type="GO" id="GO:0008270">
    <property type="term" value="F:zinc ion binding"/>
    <property type="evidence" value="ECO:0007669"/>
    <property type="project" value="UniProtKB-KW"/>
</dbReference>
<feature type="region of interest" description="Disordered" evidence="16">
    <location>
        <begin position="232"/>
        <end position="266"/>
    </location>
</feature>
<keyword evidence="4" id="KW-0963">Cytoplasm</keyword>
<proteinExistence type="inferred from homology"/>
<dbReference type="FunFam" id="3.30.160.60:FF:000049">
    <property type="entry name" value="transcriptional repressor CTCF isoform X1"/>
    <property type="match status" value="1"/>
</dbReference>
<evidence type="ECO:0000256" key="16">
    <source>
        <dbReference type="SAM" id="MobiDB-lite"/>
    </source>
</evidence>
<keyword evidence="5" id="KW-0479">Metal-binding</keyword>
<evidence type="ECO:0000313" key="19">
    <source>
        <dbReference type="Proteomes" id="UP000694569"/>
    </source>
</evidence>
<keyword evidence="10" id="KW-0090">Biological rhythms</keyword>
<evidence type="ECO:0000256" key="9">
    <source>
        <dbReference type="ARBA" id="ARBA00023015"/>
    </source>
</evidence>
<accession>A0A8C5M8U9</accession>
<feature type="domain" description="C2H2-type" evidence="17">
    <location>
        <begin position="127"/>
        <end position="154"/>
    </location>
</feature>
<keyword evidence="13" id="KW-0804">Transcription</keyword>
<feature type="domain" description="C2H2-type" evidence="17">
    <location>
        <begin position="155"/>
        <end position="182"/>
    </location>
</feature>
<evidence type="ECO:0000313" key="18">
    <source>
        <dbReference type="Ensembl" id="ENSLLEP00000008461.1"/>
    </source>
</evidence>
<dbReference type="Pfam" id="PF00096">
    <property type="entry name" value="zf-C2H2"/>
    <property type="match status" value="4"/>
</dbReference>
<comment type="similarity">
    <text evidence="3">Belongs to the EGR C2H2-type zinc-finger protein family.</text>
</comment>
<keyword evidence="11" id="KW-0238">DNA-binding</keyword>
<dbReference type="GO" id="GO:0005737">
    <property type="term" value="C:cytoplasm"/>
    <property type="evidence" value="ECO:0007669"/>
    <property type="project" value="UniProtKB-SubCell"/>
</dbReference>
<keyword evidence="14" id="KW-0539">Nucleus</keyword>
<dbReference type="PANTHER" id="PTHR23235:SF42">
    <property type="entry name" value="EARLY GROWTH RESPONSE PROTEIN 1"/>
    <property type="match status" value="1"/>
</dbReference>
<evidence type="ECO:0000256" key="3">
    <source>
        <dbReference type="ARBA" id="ARBA00005682"/>
    </source>
</evidence>
<dbReference type="AlphaFoldDB" id="A0A8C5M8U9"/>
<dbReference type="PROSITE" id="PS00028">
    <property type="entry name" value="ZINC_FINGER_C2H2_1"/>
    <property type="match status" value="2"/>
</dbReference>
<keyword evidence="12" id="KW-0010">Activator</keyword>
<dbReference type="FunFam" id="3.30.160.60:FF:000621">
    <property type="entry name" value="FLT3-interacting zinc finger 1"/>
    <property type="match status" value="1"/>
</dbReference>
<keyword evidence="6" id="KW-0677">Repeat</keyword>
<evidence type="ECO:0000259" key="17">
    <source>
        <dbReference type="PROSITE" id="PS50157"/>
    </source>
</evidence>
<dbReference type="SMART" id="SM00355">
    <property type="entry name" value="ZnF_C2H2"/>
    <property type="match status" value="4"/>
</dbReference>
<evidence type="ECO:0000256" key="15">
    <source>
        <dbReference type="PROSITE-ProRule" id="PRU00042"/>
    </source>
</evidence>
<dbReference type="SUPFAM" id="SSF57667">
    <property type="entry name" value="beta-beta-alpha zinc fingers"/>
    <property type="match status" value="2"/>
</dbReference>
<dbReference type="GO" id="GO:0048511">
    <property type="term" value="P:rhythmic process"/>
    <property type="evidence" value="ECO:0007669"/>
    <property type="project" value="UniProtKB-KW"/>
</dbReference>
<evidence type="ECO:0000256" key="14">
    <source>
        <dbReference type="ARBA" id="ARBA00023242"/>
    </source>
</evidence>
<evidence type="ECO:0000256" key="5">
    <source>
        <dbReference type="ARBA" id="ARBA00022723"/>
    </source>
</evidence>
<dbReference type="FunFam" id="3.30.160.60:FF:000395">
    <property type="entry name" value="zinc finger protein 513"/>
    <property type="match status" value="1"/>
</dbReference>
<dbReference type="GeneTree" id="ENSGT00940000158687"/>
<dbReference type="InterPro" id="IPR013087">
    <property type="entry name" value="Znf_C2H2_type"/>
</dbReference>
<keyword evidence="9" id="KW-0805">Transcription regulation</keyword>
<organism evidence="18 19">
    <name type="scientific">Leptobrachium leishanense</name>
    <name type="common">Leishan spiny toad</name>
    <dbReference type="NCBI Taxonomy" id="445787"/>
    <lineage>
        <taxon>Eukaryota</taxon>
        <taxon>Metazoa</taxon>
        <taxon>Chordata</taxon>
        <taxon>Craniata</taxon>
        <taxon>Vertebrata</taxon>
        <taxon>Euteleostomi</taxon>
        <taxon>Amphibia</taxon>
        <taxon>Batrachia</taxon>
        <taxon>Anura</taxon>
        <taxon>Pelobatoidea</taxon>
        <taxon>Megophryidae</taxon>
        <taxon>Leptobrachium</taxon>
    </lineage>
</organism>
<dbReference type="OrthoDB" id="654211at2759"/>
<evidence type="ECO:0000256" key="2">
    <source>
        <dbReference type="ARBA" id="ARBA00004496"/>
    </source>
</evidence>
<evidence type="ECO:0000256" key="1">
    <source>
        <dbReference type="ARBA" id="ARBA00004123"/>
    </source>
</evidence>